<feature type="compositionally biased region" description="Acidic residues" evidence="2">
    <location>
        <begin position="56"/>
        <end position="69"/>
    </location>
</feature>
<protein>
    <submittedName>
        <fullName evidence="3">Uncharacterized protein</fullName>
    </submittedName>
</protein>
<dbReference type="HOGENOM" id="CLU_1081962_0_0_1"/>
<proteinExistence type="predicted"/>
<feature type="compositionally biased region" description="Basic residues" evidence="2">
    <location>
        <begin position="1"/>
        <end position="23"/>
    </location>
</feature>
<feature type="compositionally biased region" description="Basic and acidic residues" evidence="2">
    <location>
        <begin position="24"/>
        <end position="46"/>
    </location>
</feature>
<feature type="region of interest" description="Disordered" evidence="2">
    <location>
        <begin position="1"/>
        <end position="181"/>
    </location>
</feature>
<name>A0A0D2C6B9_9EURO</name>
<dbReference type="AlphaFoldDB" id="A0A0D2C6B9"/>
<dbReference type="EMBL" id="KN847493">
    <property type="protein sequence ID" value="KIW19104.1"/>
    <property type="molecule type" value="Genomic_DNA"/>
</dbReference>
<dbReference type="RefSeq" id="XP_016239320.1">
    <property type="nucleotide sequence ID" value="XM_016377750.1"/>
</dbReference>
<evidence type="ECO:0000256" key="1">
    <source>
        <dbReference type="SAM" id="Coils"/>
    </source>
</evidence>
<feature type="compositionally biased region" description="Basic and acidic residues" evidence="2">
    <location>
        <begin position="108"/>
        <end position="122"/>
    </location>
</feature>
<evidence type="ECO:0000256" key="2">
    <source>
        <dbReference type="SAM" id="MobiDB-lite"/>
    </source>
</evidence>
<evidence type="ECO:0000313" key="4">
    <source>
        <dbReference type="Proteomes" id="UP000053328"/>
    </source>
</evidence>
<reference evidence="3 4" key="1">
    <citation type="submission" date="2015-01" db="EMBL/GenBank/DDBJ databases">
        <title>The Genome Sequence of Exophiala spinifera CBS89968.</title>
        <authorList>
            <consortium name="The Broad Institute Genomics Platform"/>
            <person name="Cuomo C."/>
            <person name="de Hoog S."/>
            <person name="Gorbushina A."/>
            <person name="Stielow B."/>
            <person name="Teixiera M."/>
            <person name="Abouelleil A."/>
            <person name="Chapman S.B."/>
            <person name="Priest M."/>
            <person name="Young S.K."/>
            <person name="Wortman J."/>
            <person name="Nusbaum C."/>
            <person name="Birren B."/>
        </authorList>
    </citation>
    <scope>NUCLEOTIDE SEQUENCE [LARGE SCALE GENOMIC DNA]</scope>
    <source>
        <strain evidence="3 4">CBS 89968</strain>
    </source>
</reference>
<gene>
    <name evidence="3" type="ORF">PV08_03396</name>
</gene>
<dbReference type="GeneID" id="27330479"/>
<dbReference type="Proteomes" id="UP000053328">
    <property type="component" value="Unassembled WGS sequence"/>
</dbReference>
<accession>A0A0D2C6B9</accession>
<feature type="coiled-coil region" evidence="1">
    <location>
        <begin position="221"/>
        <end position="255"/>
    </location>
</feature>
<evidence type="ECO:0000313" key="3">
    <source>
        <dbReference type="EMBL" id="KIW19104.1"/>
    </source>
</evidence>
<keyword evidence="4" id="KW-1185">Reference proteome</keyword>
<organism evidence="3 4">
    <name type="scientific">Exophiala spinifera</name>
    <dbReference type="NCBI Taxonomy" id="91928"/>
    <lineage>
        <taxon>Eukaryota</taxon>
        <taxon>Fungi</taxon>
        <taxon>Dikarya</taxon>
        <taxon>Ascomycota</taxon>
        <taxon>Pezizomycotina</taxon>
        <taxon>Eurotiomycetes</taxon>
        <taxon>Chaetothyriomycetidae</taxon>
        <taxon>Chaetothyriales</taxon>
        <taxon>Herpotrichiellaceae</taxon>
        <taxon>Exophiala</taxon>
    </lineage>
</organism>
<sequence>MAKTKQVARRGPRPAMAGKKRPVRREVQRRSRTMEVLKIGDDDSIRVVRRLRPQQDDDSESEYCEDEEPASPGYPQVASDVQMTPAVALTRSMARLHQPPPSTSAPEEEAHPDSSSDDDKPLRRNRRPSRQLLEPSLETVKAKAPSKGVAPAQSGVSKKSPKKKGLKNSNAKTKPLREVTEEHHLERLRSVIDEELLVPVERKLPGTTKPGRMYVASWQMIDRLQRDRNTASGDVIRLEKEVMDLKKRLEHVKKALK</sequence>
<dbReference type="VEuPathDB" id="FungiDB:PV08_03396"/>
<keyword evidence="1" id="KW-0175">Coiled coil</keyword>